<dbReference type="PANTHER" id="PTHR42729:SF1">
    <property type="entry name" value="OLIGO_DIPEPTIDE TRANSPORT, PERMEASE PROTEIN (DPPC-2)"/>
    <property type="match status" value="1"/>
</dbReference>
<feature type="transmembrane region" description="Helical" evidence="5">
    <location>
        <begin position="126"/>
        <end position="146"/>
    </location>
</feature>
<dbReference type="GeneID" id="42779924"/>
<dbReference type="InterPro" id="IPR000515">
    <property type="entry name" value="MetI-like"/>
</dbReference>
<keyword evidence="5" id="KW-0813">Transport</keyword>
<dbReference type="Gene3D" id="1.10.3720.10">
    <property type="entry name" value="MetI-like"/>
    <property type="match status" value="1"/>
</dbReference>
<feature type="transmembrane region" description="Helical" evidence="5">
    <location>
        <begin position="263"/>
        <end position="284"/>
    </location>
</feature>
<evidence type="ECO:0000256" key="2">
    <source>
        <dbReference type="ARBA" id="ARBA00022692"/>
    </source>
</evidence>
<evidence type="ECO:0000256" key="4">
    <source>
        <dbReference type="ARBA" id="ARBA00023136"/>
    </source>
</evidence>
<sequence>MKNKFVISLYRLFKLIYRNKIFFAGFIIFVFYILMGTVGLLIIPYPSPSLANPFNAFQPPSLNHFPLYIFGTDYEGEPLLPEIVWGTPFILEVTSIASVITIGVGLILGLLAGFMGRFVDLALNAFFEIILTLPGFPITLILATIIHTSNPLILAGILSMFSWAGLAKAIRSFTYSLKKQEYITMAKILGLSKIRILKEIIYPMSSYILVHLFQDMMFYVFGLVALYAFGFLPLSNNNWGVILNFAISIGGAIYSPLGFWNLIIPMIIIIIYEIGLMMMSIGLGKLVDPRLREY</sequence>
<dbReference type="PANTHER" id="PTHR42729">
    <property type="entry name" value="OLIGO/DIPEPTIDE TRANSPORT, PERMEASE PROTEIN (DPPC-2)"/>
    <property type="match status" value="1"/>
</dbReference>
<dbReference type="InterPro" id="IPR035906">
    <property type="entry name" value="MetI-like_sf"/>
</dbReference>
<feature type="transmembrane region" description="Helical" evidence="5">
    <location>
        <begin position="89"/>
        <end position="114"/>
    </location>
</feature>
<dbReference type="GO" id="GO:0005886">
    <property type="term" value="C:plasma membrane"/>
    <property type="evidence" value="ECO:0007669"/>
    <property type="project" value="UniProtKB-SubCell"/>
</dbReference>
<evidence type="ECO:0000313" key="8">
    <source>
        <dbReference type="EMBL" id="QGR22152.1"/>
    </source>
</evidence>
<reference evidence="7 10" key="1">
    <citation type="submission" date="2019-10" db="EMBL/GenBank/DDBJ databases">
        <title>Comparative genomics of sulfur disproportionating microorganisms.</title>
        <authorList>
            <person name="Ward L.M."/>
            <person name="Bertran E."/>
            <person name="Johnston D."/>
        </authorList>
    </citation>
    <scope>NUCLEOTIDE SEQUENCE [LARGE SCALE GENOMIC DNA]</scope>
    <source>
        <strain evidence="7 10">DSM 3772</strain>
    </source>
</reference>
<evidence type="ECO:0000256" key="1">
    <source>
        <dbReference type="ARBA" id="ARBA00004141"/>
    </source>
</evidence>
<evidence type="ECO:0000256" key="5">
    <source>
        <dbReference type="RuleBase" id="RU363032"/>
    </source>
</evidence>
<dbReference type="AlphaFoldDB" id="A0A650CWZ2"/>
<keyword evidence="9" id="KW-1185">Reference proteome</keyword>
<proteinExistence type="inferred from homology"/>
<feature type="transmembrane region" description="Helical" evidence="5">
    <location>
        <begin position="216"/>
        <end position="234"/>
    </location>
</feature>
<gene>
    <name evidence="8" type="ORF">D1866_09295</name>
    <name evidence="7" type="ORF">GFB69_00735</name>
</gene>
<evidence type="ECO:0000256" key="3">
    <source>
        <dbReference type="ARBA" id="ARBA00022989"/>
    </source>
</evidence>
<dbReference type="KEGG" id="aamb:D1866_09295"/>
<comment type="subcellular location">
    <subcellularLocation>
        <location evidence="5">Cell membrane</location>
        <topology evidence="5">Multi-pass membrane protein</topology>
    </subcellularLocation>
    <subcellularLocation>
        <location evidence="1">Membrane</location>
        <topology evidence="1">Multi-pass membrane protein</topology>
    </subcellularLocation>
</comment>
<dbReference type="EMBL" id="CP045482">
    <property type="protein sequence ID" value="QGR22152.1"/>
    <property type="molecule type" value="Genomic_DNA"/>
</dbReference>
<dbReference type="Proteomes" id="UP000474054">
    <property type="component" value="Unassembled WGS sequence"/>
</dbReference>
<keyword evidence="2 5" id="KW-0812">Transmembrane</keyword>
<dbReference type="RefSeq" id="WP_152939298.1">
    <property type="nucleotide sequence ID" value="NZ_CP045482.1"/>
</dbReference>
<comment type="similarity">
    <text evidence="5">Belongs to the binding-protein-dependent transport system permease family.</text>
</comment>
<dbReference type="Proteomes" id="UP000426328">
    <property type="component" value="Chromosome"/>
</dbReference>
<evidence type="ECO:0000313" key="7">
    <source>
        <dbReference type="EMBL" id="MQL54325.1"/>
    </source>
</evidence>
<feature type="transmembrane region" description="Helical" evidence="5">
    <location>
        <begin position="152"/>
        <end position="170"/>
    </location>
</feature>
<keyword evidence="4 5" id="KW-0472">Membrane</keyword>
<dbReference type="PROSITE" id="PS50928">
    <property type="entry name" value="ABC_TM1"/>
    <property type="match status" value="1"/>
</dbReference>
<dbReference type="GO" id="GO:0055085">
    <property type="term" value="P:transmembrane transport"/>
    <property type="evidence" value="ECO:0007669"/>
    <property type="project" value="InterPro"/>
</dbReference>
<keyword evidence="3 5" id="KW-1133">Transmembrane helix</keyword>
<feature type="transmembrane region" description="Helical" evidence="5">
    <location>
        <begin position="241"/>
        <end position="257"/>
    </location>
</feature>
<name>A0A650CWZ2_ACIAM</name>
<dbReference type="Pfam" id="PF00528">
    <property type="entry name" value="BPD_transp_1"/>
    <property type="match status" value="1"/>
</dbReference>
<feature type="transmembrane region" description="Helical" evidence="5">
    <location>
        <begin position="191"/>
        <end position="210"/>
    </location>
</feature>
<evidence type="ECO:0000259" key="6">
    <source>
        <dbReference type="PROSITE" id="PS50928"/>
    </source>
</evidence>
<organism evidence="8 9">
    <name type="scientific">Acidianus ambivalens</name>
    <name type="common">Desulfurolobus ambivalens</name>
    <dbReference type="NCBI Taxonomy" id="2283"/>
    <lineage>
        <taxon>Archaea</taxon>
        <taxon>Thermoproteota</taxon>
        <taxon>Thermoprotei</taxon>
        <taxon>Sulfolobales</taxon>
        <taxon>Sulfolobaceae</taxon>
        <taxon>Acidianus</taxon>
    </lineage>
</organism>
<reference evidence="8 9" key="2">
    <citation type="submission" date="2019-10" db="EMBL/GenBank/DDBJ databases">
        <title>Genome Sequences from Six Type Strain Members of the Archaeal Family Sulfolobaceae: Acidianus ambivalens, Acidianus infernus, Metallosphaera prunae, Stygiolobus azoricus, Sulfolobus metallicus, and Sulfurisphaera ohwakuensis.</title>
        <authorList>
            <person name="Counts J.A."/>
            <person name="Kelly R.M."/>
        </authorList>
    </citation>
    <scope>NUCLEOTIDE SEQUENCE [LARGE SCALE GENOMIC DNA]</scope>
    <source>
        <strain evidence="8 9">LEI 10</strain>
    </source>
</reference>
<dbReference type="EMBL" id="WHYS01000001">
    <property type="protein sequence ID" value="MQL54325.1"/>
    <property type="molecule type" value="Genomic_DNA"/>
</dbReference>
<dbReference type="SUPFAM" id="SSF161098">
    <property type="entry name" value="MetI-like"/>
    <property type="match status" value="1"/>
</dbReference>
<feature type="transmembrane region" description="Helical" evidence="5">
    <location>
        <begin position="21"/>
        <end position="43"/>
    </location>
</feature>
<accession>A0A650CWZ2</accession>
<dbReference type="CDD" id="cd06261">
    <property type="entry name" value="TM_PBP2"/>
    <property type="match status" value="1"/>
</dbReference>
<feature type="domain" description="ABC transmembrane type-1" evidence="6">
    <location>
        <begin position="91"/>
        <end position="275"/>
    </location>
</feature>
<evidence type="ECO:0000313" key="10">
    <source>
        <dbReference type="Proteomes" id="UP000474054"/>
    </source>
</evidence>
<evidence type="ECO:0000313" key="9">
    <source>
        <dbReference type="Proteomes" id="UP000426328"/>
    </source>
</evidence>
<protein>
    <submittedName>
        <fullName evidence="8">ABC transporter permease subunit</fullName>
    </submittedName>
</protein>